<feature type="active site" description="Nucleophile" evidence="5">
    <location>
        <position position="233"/>
    </location>
</feature>
<proteinExistence type="inferred from homology"/>
<accession>A0A8K2A8Q7</accession>
<dbReference type="GO" id="GO:0008173">
    <property type="term" value="F:RNA methyltransferase activity"/>
    <property type="evidence" value="ECO:0007669"/>
    <property type="project" value="InterPro"/>
</dbReference>
<feature type="binding site" evidence="5">
    <location>
        <begin position="112"/>
        <end position="118"/>
    </location>
    <ligand>
        <name>S-adenosyl-L-methionine</name>
        <dbReference type="ChEBI" id="CHEBI:59789"/>
    </ligand>
</feature>
<dbReference type="InterPro" id="IPR023267">
    <property type="entry name" value="RCMT"/>
</dbReference>
<evidence type="ECO:0000256" key="4">
    <source>
        <dbReference type="ARBA" id="ARBA00022884"/>
    </source>
</evidence>
<keyword evidence="3 5" id="KW-0949">S-adenosyl-L-methionine</keyword>
<gene>
    <name evidence="7" type="ORF">GS597_12595</name>
</gene>
<dbReference type="PANTHER" id="PTHR22807:SF53">
    <property type="entry name" value="RIBOSOMAL RNA SMALL SUBUNIT METHYLTRANSFERASE B-RELATED"/>
    <property type="match status" value="1"/>
</dbReference>
<evidence type="ECO:0000259" key="6">
    <source>
        <dbReference type="PROSITE" id="PS51686"/>
    </source>
</evidence>
<comment type="similarity">
    <text evidence="5">Belongs to the class I-like SAM-binding methyltransferase superfamily. RsmB/NOP family.</text>
</comment>
<evidence type="ECO:0000256" key="5">
    <source>
        <dbReference type="PROSITE-ProRule" id="PRU01023"/>
    </source>
</evidence>
<feature type="domain" description="SAM-dependent MTase RsmB/NOP-type" evidence="6">
    <location>
        <begin position="1"/>
        <end position="295"/>
    </location>
</feature>
<sequence length="321" mass="35348">MKSPSNLLRKLSRKLFADVDTQASFIEALVQPRPLHPCILWMRSPPQASTFGVQPPLDWQPDFVERLDLEAEPGRHPWHDQGFFYCLDFSSVFAASVVLGVREKPALVLDVCAAPGGKSLFVWRALAPRLLLCNETIGKRVGMLVGNLKRCSVQPVGVLNLDPEAVAQVASQVADLVIVDAPCTGQSLLAKGKAVPGCFHPVTINQNANRQKRILANAAAVVAPGGFLAYMTCAFSPQENEQVLGWFLRQFPQFQAQPVPHLQAYQSHLSDLPCYRMWPQLGLGAGAFTALLKNTTLGDALTWHQETLLQLCRWQSENGEM</sequence>
<dbReference type="InterPro" id="IPR049560">
    <property type="entry name" value="MeTrfase_RsmB-F_NOP2_cat"/>
</dbReference>
<dbReference type="Pfam" id="PF01189">
    <property type="entry name" value="Methyltr_RsmB-F"/>
    <property type="match status" value="1"/>
</dbReference>
<dbReference type="SUPFAM" id="SSF53335">
    <property type="entry name" value="S-adenosyl-L-methionine-dependent methyltransferases"/>
    <property type="match status" value="1"/>
</dbReference>
<feature type="binding site" evidence="5">
    <location>
        <position position="162"/>
    </location>
    <ligand>
        <name>S-adenosyl-L-methionine</name>
        <dbReference type="ChEBI" id="CHEBI:59789"/>
    </ligand>
</feature>
<comment type="caution">
    <text evidence="7">The sequence shown here is derived from an EMBL/GenBank/DDBJ whole genome shotgun (WGS) entry which is preliminary data.</text>
</comment>
<dbReference type="Gene3D" id="3.40.50.150">
    <property type="entry name" value="Vaccinia Virus protein VP39"/>
    <property type="match status" value="1"/>
</dbReference>
<organism evidence="7 8">
    <name type="scientific">Petrachloros mirabilis ULC683</name>
    <dbReference type="NCBI Taxonomy" id="2781853"/>
    <lineage>
        <taxon>Bacteria</taxon>
        <taxon>Bacillati</taxon>
        <taxon>Cyanobacteriota</taxon>
        <taxon>Cyanophyceae</taxon>
        <taxon>Synechococcales</taxon>
        <taxon>Petrachlorosaceae</taxon>
        <taxon>Petrachloros</taxon>
        <taxon>Petrachloros mirabilis</taxon>
    </lineage>
</organism>
<evidence type="ECO:0000256" key="2">
    <source>
        <dbReference type="ARBA" id="ARBA00022679"/>
    </source>
</evidence>
<dbReference type="GO" id="GO:0003723">
    <property type="term" value="F:RNA binding"/>
    <property type="evidence" value="ECO:0007669"/>
    <property type="project" value="UniProtKB-UniRule"/>
</dbReference>
<keyword evidence="4 5" id="KW-0694">RNA-binding</keyword>
<reference evidence="7" key="1">
    <citation type="submission" date="2019-12" db="EMBL/GenBank/DDBJ databases">
        <title>High-Quality draft genome sequences of three cyanobacteria isolated from the limestone walls of the Old Cathedral of Coimbra.</title>
        <authorList>
            <person name="Tiago I."/>
            <person name="Soares F."/>
            <person name="Portugal A."/>
        </authorList>
    </citation>
    <scope>NUCLEOTIDE SEQUENCE [LARGE SCALE GENOMIC DNA]</scope>
    <source>
        <strain evidence="7">C</strain>
    </source>
</reference>
<evidence type="ECO:0000256" key="1">
    <source>
        <dbReference type="ARBA" id="ARBA00022603"/>
    </source>
</evidence>
<keyword evidence="2 5" id="KW-0808">Transferase</keyword>
<dbReference type="EMBL" id="WVIC01000024">
    <property type="protein sequence ID" value="NCJ07330.1"/>
    <property type="molecule type" value="Genomic_DNA"/>
</dbReference>
<dbReference type="RefSeq" id="WP_161825805.1">
    <property type="nucleotide sequence ID" value="NZ_WVIC01000024.1"/>
</dbReference>
<dbReference type="GO" id="GO:0001510">
    <property type="term" value="P:RNA methylation"/>
    <property type="evidence" value="ECO:0007669"/>
    <property type="project" value="InterPro"/>
</dbReference>
<dbReference type="PRINTS" id="PR02008">
    <property type="entry name" value="RCMTFAMILY"/>
</dbReference>
<feature type="binding site" evidence="5">
    <location>
        <position position="135"/>
    </location>
    <ligand>
        <name>S-adenosyl-L-methionine</name>
        <dbReference type="ChEBI" id="CHEBI:59789"/>
    </ligand>
</feature>
<dbReference type="PROSITE" id="PS51686">
    <property type="entry name" value="SAM_MT_RSMB_NOP"/>
    <property type="match status" value="1"/>
</dbReference>
<evidence type="ECO:0000256" key="3">
    <source>
        <dbReference type="ARBA" id="ARBA00022691"/>
    </source>
</evidence>
<keyword evidence="1 5" id="KW-0489">Methyltransferase</keyword>
<keyword evidence="8" id="KW-1185">Reference proteome</keyword>
<feature type="binding site" evidence="5">
    <location>
        <position position="180"/>
    </location>
    <ligand>
        <name>S-adenosyl-L-methionine</name>
        <dbReference type="ChEBI" id="CHEBI:59789"/>
    </ligand>
</feature>
<protein>
    <submittedName>
        <fullName evidence="7">RsmB/NOP family class I SAM-dependent RNA methyltransferase</fullName>
    </submittedName>
</protein>
<dbReference type="AlphaFoldDB" id="A0A8K2A8Q7"/>
<evidence type="ECO:0000313" key="8">
    <source>
        <dbReference type="Proteomes" id="UP000607397"/>
    </source>
</evidence>
<dbReference type="PANTHER" id="PTHR22807">
    <property type="entry name" value="NOP2 YEAST -RELATED NOL1/NOP2/FMU SUN DOMAIN-CONTAINING"/>
    <property type="match status" value="1"/>
</dbReference>
<evidence type="ECO:0000313" key="7">
    <source>
        <dbReference type="EMBL" id="NCJ07330.1"/>
    </source>
</evidence>
<name>A0A8K2A8Q7_9CYAN</name>
<dbReference type="InterPro" id="IPR029063">
    <property type="entry name" value="SAM-dependent_MTases_sf"/>
</dbReference>
<dbReference type="Proteomes" id="UP000607397">
    <property type="component" value="Unassembled WGS sequence"/>
</dbReference>
<dbReference type="InterPro" id="IPR001678">
    <property type="entry name" value="MeTrfase_RsmB-F_NOP2_dom"/>
</dbReference>